<organism evidence="1 2">
    <name type="scientific">Cinchona calisaya</name>
    <dbReference type="NCBI Taxonomy" id="153742"/>
    <lineage>
        <taxon>Eukaryota</taxon>
        <taxon>Viridiplantae</taxon>
        <taxon>Streptophyta</taxon>
        <taxon>Embryophyta</taxon>
        <taxon>Tracheophyta</taxon>
        <taxon>Spermatophyta</taxon>
        <taxon>Magnoliopsida</taxon>
        <taxon>eudicotyledons</taxon>
        <taxon>Gunneridae</taxon>
        <taxon>Pentapetalae</taxon>
        <taxon>asterids</taxon>
        <taxon>lamiids</taxon>
        <taxon>Gentianales</taxon>
        <taxon>Rubiaceae</taxon>
        <taxon>Cinchonoideae</taxon>
        <taxon>Cinchoneae</taxon>
        <taxon>Cinchona</taxon>
    </lineage>
</organism>
<dbReference type="EMBL" id="JBJUIK010000013">
    <property type="protein sequence ID" value="KAL3507236.1"/>
    <property type="molecule type" value="Genomic_DNA"/>
</dbReference>
<dbReference type="AlphaFoldDB" id="A0ABD2YKL8"/>
<name>A0ABD2YKL8_9GENT</name>
<keyword evidence="2" id="KW-1185">Reference proteome</keyword>
<gene>
    <name evidence="1" type="ORF">ACH5RR_032618</name>
</gene>
<reference evidence="1 2" key="1">
    <citation type="submission" date="2024-11" db="EMBL/GenBank/DDBJ databases">
        <title>A near-complete genome assembly of Cinchona calisaya.</title>
        <authorList>
            <person name="Lian D.C."/>
            <person name="Zhao X.W."/>
            <person name="Wei L."/>
        </authorList>
    </citation>
    <scope>NUCLEOTIDE SEQUENCE [LARGE SCALE GENOMIC DNA]</scope>
    <source>
        <tissue evidence="1">Nenye</tissue>
    </source>
</reference>
<accession>A0ABD2YKL8</accession>
<evidence type="ECO:0000313" key="2">
    <source>
        <dbReference type="Proteomes" id="UP001630127"/>
    </source>
</evidence>
<evidence type="ECO:0000313" key="1">
    <source>
        <dbReference type="EMBL" id="KAL3507236.1"/>
    </source>
</evidence>
<dbReference type="Proteomes" id="UP001630127">
    <property type="component" value="Unassembled WGS sequence"/>
</dbReference>
<comment type="caution">
    <text evidence="1">The sequence shown here is derived from an EMBL/GenBank/DDBJ whole genome shotgun (WGS) entry which is preliminary data.</text>
</comment>
<protein>
    <submittedName>
        <fullName evidence="1">Uncharacterized protein</fullName>
    </submittedName>
</protein>
<sequence length="104" mass="11942">MHSTTEKVSLTREEGCGLEKVNDLIKVKWWDMDALKGNFNQEDIDLITTIPISMGDLKDRWIWSRVVDGSYSVKTEVEIEEQLEFQQEEKMGNGGGAEGFNRME</sequence>
<proteinExistence type="predicted"/>